<feature type="domain" description="Aminoglycoside phosphotransferase" evidence="7">
    <location>
        <begin position="87"/>
        <end position="178"/>
    </location>
</feature>
<sequence>MRAFRNGLELGRPWGRNLVFRVPVRYLAIKSRGSPICKEDLFKYTNGRFLADEDDQRSKRFVRFDADRLCDVIAEISGTGTQPVSTIEKMEGGFSKVLLMKTADGSEYIVKIPCPNAGRPMYCTASEVAVLDFVRKHTTIPVPRVLAWCVNSANPVGAEYIVMERVPGVQLFNKWEEMGESRRLSFIKQLTKWKSELSGICFPAYGSLYTKGSLKDHESISLDLSIDPGGVFCVGPSCTTWSTQHGSPGIHHGPWMTLSNLGESLINRSLQSVQNLNPELPASIRGTAEEHTLVLNMAKEIIPAVANNPYLLGPSQPTLWHTDLHMGNIFVAEDDPSNVTGFIDWQHSSISPLFLQARWPVVLTPPGEYEEGTVMPQLPPNYEDMDDYEKELARYNKAKATWSKAYEIATYLNNRKAWQGMQVPDPLKELFRRCGTTWDEGIVPLRETLLEIVRSQDDLGFEGSLPIHFTKEQIAHHKKELKSYRELHKIRGFVKDMLDTDDDGWVPPERDLEEVKGRNKMLFDYYVAKMGKDRAPDEIRSMWPFPLDT</sequence>
<dbReference type="Gene3D" id="3.90.1200.10">
    <property type="match status" value="1"/>
</dbReference>
<evidence type="ECO:0000256" key="2">
    <source>
        <dbReference type="ARBA" id="ARBA00005543"/>
    </source>
</evidence>
<dbReference type="Proteomes" id="UP000234254">
    <property type="component" value="Unassembled WGS sequence"/>
</dbReference>
<dbReference type="EMBL" id="MSFM01000002">
    <property type="protein sequence ID" value="PKY07566.1"/>
    <property type="molecule type" value="Genomic_DNA"/>
</dbReference>
<dbReference type="AlphaFoldDB" id="A0A2I1DCG4"/>
<dbReference type="OrthoDB" id="2906425at2759"/>
<dbReference type="RefSeq" id="XP_024696160.1">
    <property type="nucleotide sequence ID" value="XM_024842256.1"/>
</dbReference>
<name>A0A2I1DCG4_ASPC2</name>
<keyword evidence="4" id="KW-0809">Transit peptide</keyword>
<gene>
    <name evidence="8" type="ORF">P168DRAFT_98163</name>
</gene>
<evidence type="ECO:0000256" key="4">
    <source>
        <dbReference type="ARBA" id="ARBA00022946"/>
    </source>
</evidence>
<dbReference type="VEuPathDB" id="FungiDB:P168DRAFT_98163"/>
<reference evidence="8" key="1">
    <citation type="submission" date="2016-12" db="EMBL/GenBank/DDBJ databases">
        <title>The genomes of Aspergillus section Nigri reveals drivers in fungal speciation.</title>
        <authorList>
            <consortium name="DOE Joint Genome Institute"/>
            <person name="Vesth T.C."/>
            <person name="Nybo J."/>
            <person name="Theobald S."/>
            <person name="Brandl J."/>
            <person name="Frisvad J.C."/>
            <person name="Nielsen K.F."/>
            <person name="Lyhne E.K."/>
            <person name="Kogle M.E."/>
            <person name="Kuo A."/>
            <person name="Riley R."/>
            <person name="Clum A."/>
            <person name="Nolan M."/>
            <person name="Lipzen A."/>
            <person name="Salamov A."/>
            <person name="Henrissat B."/>
            <person name="Wiebenga A."/>
            <person name="De vries R.P."/>
            <person name="Grigoriev I.V."/>
            <person name="Mortensen U.H."/>
            <person name="Andersen M.R."/>
            <person name="Baker S.E."/>
        </authorList>
    </citation>
    <scope>NUCLEOTIDE SEQUENCE</scope>
    <source>
        <strain evidence="8">IBT 28561</strain>
    </source>
</reference>
<dbReference type="InterPro" id="IPR051035">
    <property type="entry name" value="Mito_inheritance_9"/>
</dbReference>
<dbReference type="GO" id="GO:0005739">
    <property type="term" value="C:mitochondrion"/>
    <property type="evidence" value="ECO:0007669"/>
    <property type="project" value="UniProtKB-SubCell"/>
</dbReference>
<comment type="similarity">
    <text evidence="2">Belongs to the AIM9 family.</text>
</comment>
<dbReference type="InterPro" id="IPR011009">
    <property type="entry name" value="Kinase-like_dom_sf"/>
</dbReference>
<dbReference type="SUPFAM" id="SSF56112">
    <property type="entry name" value="Protein kinase-like (PK-like)"/>
    <property type="match status" value="1"/>
</dbReference>
<feature type="domain" description="Aminoglycoside phosphotransferase" evidence="7">
    <location>
        <begin position="305"/>
        <end position="353"/>
    </location>
</feature>
<evidence type="ECO:0000313" key="9">
    <source>
        <dbReference type="Proteomes" id="UP000234254"/>
    </source>
</evidence>
<dbReference type="InterPro" id="IPR002575">
    <property type="entry name" value="Aminoglycoside_PTrfase"/>
</dbReference>
<dbReference type="PANTHER" id="PTHR36091:SF1">
    <property type="entry name" value="ALTERED INHERITANCE OF MITOCHONDRIA PROTEIN 9, MITOCHONDRIAL"/>
    <property type="match status" value="1"/>
</dbReference>
<evidence type="ECO:0000256" key="3">
    <source>
        <dbReference type="ARBA" id="ARBA00016197"/>
    </source>
</evidence>
<evidence type="ECO:0000313" key="8">
    <source>
        <dbReference type="EMBL" id="PKY07566.1"/>
    </source>
</evidence>
<evidence type="ECO:0000256" key="5">
    <source>
        <dbReference type="ARBA" id="ARBA00023128"/>
    </source>
</evidence>
<comment type="subcellular location">
    <subcellularLocation>
        <location evidence="1">Mitochondrion</location>
    </subcellularLocation>
</comment>
<accession>A0A2I1DCG4</accession>
<keyword evidence="9" id="KW-1185">Reference proteome</keyword>
<organism evidence="8 9">
    <name type="scientific">Aspergillus campestris (strain IBT 28561)</name>
    <dbReference type="NCBI Taxonomy" id="1392248"/>
    <lineage>
        <taxon>Eukaryota</taxon>
        <taxon>Fungi</taxon>
        <taxon>Dikarya</taxon>
        <taxon>Ascomycota</taxon>
        <taxon>Pezizomycotina</taxon>
        <taxon>Eurotiomycetes</taxon>
        <taxon>Eurotiomycetidae</taxon>
        <taxon>Eurotiales</taxon>
        <taxon>Aspergillaceae</taxon>
        <taxon>Aspergillus</taxon>
        <taxon>Aspergillus subgen. Circumdati</taxon>
    </lineage>
</organism>
<dbReference type="GeneID" id="36549785"/>
<keyword evidence="5" id="KW-0496">Mitochondrion</keyword>
<dbReference type="Gene3D" id="3.30.200.20">
    <property type="entry name" value="Phosphorylase Kinase, domain 1"/>
    <property type="match status" value="1"/>
</dbReference>
<evidence type="ECO:0000256" key="1">
    <source>
        <dbReference type="ARBA" id="ARBA00004173"/>
    </source>
</evidence>
<dbReference type="PANTHER" id="PTHR36091">
    <property type="entry name" value="ALTERED INHERITANCE OF MITOCHONDRIA PROTEIN 9, MITOCHONDRIAL"/>
    <property type="match status" value="1"/>
</dbReference>
<dbReference type="Pfam" id="PF01636">
    <property type="entry name" value="APH"/>
    <property type="match status" value="2"/>
</dbReference>
<evidence type="ECO:0000256" key="6">
    <source>
        <dbReference type="ARBA" id="ARBA00031849"/>
    </source>
</evidence>
<proteinExistence type="inferred from homology"/>
<protein>
    <recommendedName>
        <fullName evidence="3">Altered inheritance of mitochondria protein 9, mitochondrial</fullName>
    </recommendedName>
    <alternativeName>
        <fullName evidence="6">Found in mitochondrial proteome protein 29</fullName>
    </alternativeName>
</protein>
<evidence type="ECO:0000259" key="7">
    <source>
        <dbReference type="Pfam" id="PF01636"/>
    </source>
</evidence>
<comment type="caution">
    <text evidence="8">The sequence shown here is derived from an EMBL/GenBank/DDBJ whole genome shotgun (WGS) entry which is preliminary data.</text>
</comment>